<comment type="caution">
    <text evidence="2">The sequence shown here is derived from an EMBL/GenBank/DDBJ whole genome shotgun (WGS) entry which is preliminary data.</text>
</comment>
<dbReference type="RefSeq" id="WP_343794641.1">
    <property type="nucleotide sequence ID" value="NZ_BAAAGA010000007.1"/>
</dbReference>
<name>A0ABN1H522_9CAUL</name>
<accession>A0ABN1H522</accession>
<evidence type="ECO:0000313" key="3">
    <source>
        <dbReference type="Proteomes" id="UP001501352"/>
    </source>
</evidence>
<keyword evidence="3" id="KW-1185">Reference proteome</keyword>
<gene>
    <name evidence="2" type="ORF">GCM10009422_28280</name>
</gene>
<protein>
    <recommendedName>
        <fullName evidence="4">MFS transporter</fullName>
    </recommendedName>
</protein>
<keyword evidence="1" id="KW-0812">Transmembrane</keyword>
<evidence type="ECO:0000313" key="2">
    <source>
        <dbReference type="EMBL" id="GAA0629173.1"/>
    </source>
</evidence>
<keyword evidence="1" id="KW-0472">Membrane</keyword>
<dbReference type="EMBL" id="BAAAGA010000007">
    <property type="protein sequence ID" value="GAA0629173.1"/>
    <property type="molecule type" value="Genomic_DNA"/>
</dbReference>
<evidence type="ECO:0000256" key="1">
    <source>
        <dbReference type="SAM" id="Phobius"/>
    </source>
</evidence>
<proteinExistence type="predicted"/>
<organism evidence="2 3">
    <name type="scientific">Brevundimonas kwangchunensis</name>
    <dbReference type="NCBI Taxonomy" id="322163"/>
    <lineage>
        <taxon>Bacteria</taxon>
        <taxon>Pseudomonadati</taxon>
        <taxon>Pseudomonadota</taxon>
        <taxon>Alphaproteobacteria</taxon>
        <taxon>Caulobacterales</taxon>
        <taxon>Caulobacteraceae</taxon>
        <taxon>Brevundimonas</taxon>
    </lineage>
</organism>
<feature type="transmembrane region" description="Helical" evidence="1">
    <location>
        <begin position="37"/>
        <end position="62"/>
    </location>
</feature>
<evidence type="ECO:0008006" key="4">
    <source>
        <dbReference type="Google" id="ProtNLM"/>
    </source>
</evidence>
<keyword evidence="1" id="KW-1133">Transmembrane helix</keyword>
<dbReference type="Proteomes" id="UP001501352">
    <property type="component" value="Unassembled WGS sequence"/>
</dbReference>
<reference evidence="2 3" key="1">
    <citation type="journal article" date="2019" name="Int. J. Syst. Evol. Microbiol.">
        <title>The Global Catalogue of Microorganisms (GCM) 10K type strain sequencing project: providing services to taxonomists for standard genome sequencing and annotation.</title>
        <authorList>
            <consortium name="The Broad Institute Genomics Platform"/>
            <consortium name="The Broad Institute Genome Sequencing Center for Infectious Disease"/>
            <person name="Wu L."/>
            <person name="Ma J."/>
        </authorList>
    </citation>
    <scope>NUCLEOTIDE SEQUENCE [LARGE SCALE GENOMIC DNA]</scope>
    <source>
        <strain evidence="2 3">JCM 12928</strain>
    </source>
</reference>
<feature type="transmembrane region" description="Helical" evidence="1">
    <location>
        <begin position="74"/>
        <end position="92"/>
    </location>
</feature>
<sequence>MRAWIWMLGGLIVWTIHFFGVYTIASAADVYATADDFGWRMGGLAFSVACLIASLVLLAIAVRRVKATSGLADQLAALGAGTAAIAIVWQALPNLIGY</sequence>